<evidence type="ECO:0000313" key="4">
    <source>
        <dbReference type="EMBL" id="CAG2200835.1"/>
    </source>
</evidence>
<dbReference type="PANTHER" id="PTHR25462:SF296">
    <property type="entry name" value="MEIOTIC P26, ISOFORM F"/>
    <property type="match status" value="1"/>
</dbReference>
<feature type="domain" description="B box-type" evidence="3">
    <location>
        <begin position="5"/>
        <end position="55"/>
    </location>
</feature>
<keyword evidence="1" id="KW-0863">Zinc-finger</keyword>
<proteinExistence type="predicted"/>
<dbReference type="Gene3D" id="3.30.160.60">
    <property type="entry name" value="Classic Zinc Finger"/>
    <property type="match status" value="1"/>
</dbReference>
<dbReference type="EMBL" id="CAJPWZ010000773">
    <property type="protein sequence ID" value="CAG2200835.1"/>
    <property type="molecule type" value="Genomic_DNA"/>
</dbReference>
<evidence type="ECO:0000259" key="3">
    <source>
        <dbReference type="PROSITE" id="PS50119"/>
    </source>
</evidence>
<comment type="caution">
    <text evidence="4">The sequence shown here is derived from an EMBL/GenBank/DDBJ whole genome shotgun (WGS) entry which is preliminary data.</text>
</comment>
<reference evidence="4" key="1">
    <citation type="submission" date="2021-03" db="EMBL/GenBank/DDBJ databases">
        <authorList>
            <person name="Bekaert M."/>
        </authorList>
    </citation>
    <scope>NUCLEOTIDE SEQUENCE</scope>
</reference>
<protein>
    <recommendedName>
        <fullName evidence="3">B box-type domain-containing protein</fullName>
    </recommendedName>
</protein>
<keyword evidence="1" id="KW-0479">Metal-binding</keyword>
<sequence length="418" mass="47630">MATDQSVLLCDVCQKRHLNKSAEEYCPQCEEALCRECRDHHKLSKLLKSHQTITVDKYNKLPSFIKQISQNCEEHDCFLEFYCKSHDALCCKLCLISGHKECKGTIFIEDFLKPLTGHQSAALDNIEKVLQDLQSNICSAIKDRNRNLTELREQKRVIEEQIKEKRKEINNLLDNLEEELLQKVSIHEKTNCREIEEIITKLEDEKEKVDEIQKEVESVKMFASNLQIFMGTKTFQESISTNEINVQQVYDNGSLNNVTMKCTFNEKLEGLIKHIKTFGDVEIDNSEKHVSFSWKGDLSAQFKPKSVAKSIETINVRLGRRININSKSITGCAISEAGNMLFLQAHSNRMMKYAPNGEFISESRINPETSGIGYDLAVIDSNTVAVSSGGNDPQQIYLIDMNSTKRVKFFNWGTGVAV</sequence>
<keyword evidence="2" id="KW-0175">Coiled coil</keyword>
<dbReference type="AlphaFoldDB" id="A0A8S3QWP2"/>
<dbReference type="Proteomes" id="UP000683360">
    <property type="component" value="Unassembled WGS sequence"/>
</dbReference>
<dbReference type="PROSITE" id="PS50119">
    <property type="entry name" value="ZF_BBOX"/>
    <property type="match status" value="1"/>
</dbReference>
<evidence type="ECO:0000256" key="2">
    <source>
        <dbReference type="SAM" id="Coils"/>
    </source>
</evidence>
<keyword evidence="1" id="KW-0862">Zinc</keyword>
<name>A0A8S3QWP2_MYTED</name>
<evidence type="ECO:0000256" key="1">
    <source>
        <dbReference type="PROSITE-ProRule" id="PRU00024"/>
    </source>
</evidence>
<organism evidence="4 5">
    <name type="scientific">Mytilus edulis</name>
    <name type="common">Blue mussel</name>
    <dbReference type="NCBI Taxonomy" id="6550"/>
    <lineage>
        <taxon>Eukaryota</taxon>
        <taxon>Metazoa</taxon>
        <taxon>Spiralia</taxon>
        <taxon>Lophotrochozoa</taxon>
        <taxon>Mollusca</taxon>
        <taxon>Bivalvia</taxon>
        <taxon>Autobranchia</taxon>
        <taxon>Pteriomorphia</taxon>
        <taxon>Mytilida</taxon>
        <taxon>Mytiloidea</taxon>
        <taxon>Mytilidae</taxon>
        <taxon>Mytilinae</taxon>
        <taxon>Mytilus</taxon>
    </lineage>
</organism>
<dbReference type="InterPro" id="IPR000315">
    <property type="entry name" value="Znf_B-box"/>
</dbReference>
<dbReference type="InterPro" id="IPR047153">
    <property type="entry name" value="TRIM45/56/19-like"/>
</dbReference>
<accession>A0A8S3QWP2</accession>
<dbReference type="SUPFAM" id="SSF101898">
    <property type="entry name" value="NHL repeat"/>
    <property type="match status" value="1"/>
</dbReference>
<keyword evidence="5" id="KW-1185">Reference proteome</keyword>
<evidence type="ECO:0000313" key="5">
    <source>
        <dbReference type="Proteomes" id="UP000683360"/>
    </source>
</evidence>
<dbReference type="GO" id="GO:0008270">
    <property type="term" value="F:zinc ion binding"/>
    <property type="evidence" value="ECO:0007669"/>
    <property type="project" value="UniProtKB-KW"/>
</dbReference>
<dbReference type="SMART" id="SM00336">
    <property type="entry name" value="BBOX"/>
    <property type="match status" value="1"/>
</dbReference>
<dbReference type="PANTHER" id="PTHR25462">
    <property type="entry name" value="BONUS, ISOFORM C-RELATED"/>
    <property type="match status" value="1"/>
</dbReference>
<feature type="coiled-coil region" evidence="2">
    <location>
        <begin position="141"/>
        <end position="222"/>
    </location>
</feature>
<dbReference type="OrthoDB" id="6131248at2759"/>
<gene>
    <name evidence="4" type="ORF">MEDL_15475</name>
</gene>